<reference evidence="1 2" key="1">
    <citation type="journal article" date="2022" name="New Phytol.">
        <title>Ecological generalism drives hyperdiversity of secondary metabolite gene clusters in xylarialean endophytes.</title>
        <authorList>
            <person name="Franco M.E.E."/>
            <person name="Wisecaver J.H."/>
            <person name="Arnold A.E."/>
            <person name="Ju Y.M."/>
            <person name="Slot J.C."/>
            <person name="Ahrendt S."/>
            <person name="Moore L.P."/>
            <person name="Eastman K.E."/>
            <person name="Scott K."/>
            <person name="Konkel Z."/>
            <person name="Mondo S.J."/>
            <person name="Kuo A."/>
            <person name="Hayes R.D."/>
            <person name="Haridas S."/>
            <person name="Andreopoulos B."/>
            <person name="Riley R."/>
            <person name="LaButti K."/>
            <person name="Pangilinan J."/>
            <person name="Lipzen A."/>
            <person name="Amirebrahimi M."/>
            <person name="Yan J."/>
            <person name="Adam C."/>
            <person name="Keymanesh K."/>
            <person name="Ng V."/>
            <person name="Louie K."/>
            <person name="Northen T."/>
            <person name="Drula E."/>
            <person name="Henrissat B."/>
            <person name="Hsieh H.M."/>
            <person name="Youens-Clark K."/>
            <person name="Lutzoni F."/>
            <person name="Miadlikowska J."/>
            <person name="Eastwood D.C."/>
            <person name="Hamelin R.C."/>
            <person name="Grigoriev I.V."/>
            <person name="U'Ren J.M."/>
        </authorList>
    </citation>
    <scope>NUCLEOTIDE SEQUENCE [LARGE SCALE GENOMIC DNA]</scope>
    <source>
        <strain evidence="1 2">ER1909</strain>
    </source>
</reference>
<protein>
    <submittedName>
        <fullName evidence="1">Uncharacterized protein</fullName>
    </submittedName>
</protein>
<keyword evidence="2" id="KW-1185">Reference proteome</keyword>
<evidence type="ECO:0000313" key="1">
    <source>
        <dbReference type="EMBL" id="KAI6086910.1"/>
    </source>
</evidence>
<dbReference type="EMBL" id="MU394311">
    <property type="protein sequence ID" value="KAI6086910.1"/>
    <property type="molecule type" value="Genomic_DNA"/>
</dbReference>
<gene>
    <name evidence="1" type="ORF">F4821DRAFT_237194</name>
</gene>
<proteinExistence type="predicted"/>
<dbReference type="Proteomes" id="UP001497680">
    <property type="component" value="Unassembled WGS sequence"/>
</dbReference>
<accession>A0ACC0D2G4</accession>
<evidence type="ECO:0000313" key="2">
    <source>
        <dbReference type="Proteomes" id="UP001497680"/>
    </source>
</evidence>
<sequence length="234" mass="26504">MQANLPSPGQGSNLRPLTQVEIDAKPWKYVGYKAFTKYMSSDDDSFTLRRFDRMHCRILLGLQNRIVLLEKKLDDMDAQLSERNAVDIDNGCLCKETSERGALLKEMHKEIMDYDELLVRFLQLKARQKPPGIVISNLKAWLRNANNPIHPEEVGFLDAPDLIGFSQLNKSSVRLFLEAKLLPPTKALWGFVSHKSQPDSAADEHTVEWDDDAVSRLANMAVFLAALVMLILPL</sequence>
<comment type="caution">
    <text evidence="1">The sequence shown here is derived from an EMBL/GenBank/DDBJ whole genome shotgun (WGS) entry which is preliminary data.</text>
</comment>
<organism evidence="1 2">
    <name type="scientific">Hypoxylon rubiginosum</name>
    <dbReference type="NCBI Taxonomy" id="110542"/>
    <lineage>
        <taxon>Eukaryota</taxon>
        <taxon>Fungi</taxon>
        <taxon>Dikarya</taxon>
        <taxon>Ascomycota</taxon>
        <taxon>Pezizomycotina</taxon>
        <taxon>Sordariomycetes</taxon>
        <taxon>Xylariomycetidae</taxon>
        <taxon>Xylariales</taxon>
        <taxon>Hypoxylaceae</taxon>
        <taxon>Hypoxylon</taxon>
    </lineage>
</organism>
<name>A0ACC0D2G4_9PEZI</name>